<sequence>MRNLVVFLVLSVVSNLCIAQEWEADFSKALKSTSVNNKSLLLVFSGSDWCIPCMKLERNIWESEAFKSYAKENLVLYRADFPQKKKNKLAEELTNSNKVLAEKYNYKGYFPLVVLLDSKGNTLGEMGYENIPPTAYVAKIKALLP</sequence>
<reference evidence="3 4" key="1">
    <citation type="submission" date="2020-04" db="EMBL/GenBank/DDBJ databases">
        <authorList>
            <person name="Yoon J."/>
        </authorList>
    </citation>
    <scope>NUCLEOTIDE SEQUENCE [LARGE SCALE GENOMIC DNA]</scope>
    <source>
        <strain evidence="3 4">DJ-13</strain>
    </source>
</reference>
<dbReference type="InterPro" id="IPR051099">
    <property type="entry name" value="AGR/TXD"/>
</dbReference>
<comment type="caution">
    <text evidence="3">The sequence shown here is derived from an EMBL/GenBank/DDBJ whole genome shotgun (WGS) entry which is preliminary data.</text>
</comment>
<dbReference type="Gene3D" id="3.40.30.10">
    <property type="entry name" value="Glutaredoxin"/>
    <property type="match status" value="1"/>
</dbReference>
<feature type="signal peptide" evidence="2">
    <location>
        <begin position="1"/>
        <end position="19"/>
    </location>
</feature>
<dbReference type="PANTHER" id="PTHR15337">
    <property type="entry name" value="ANTERIOR GRADIENT PROTEIN-RELATED"/>
    <property type="match status" value="1"/>
</dbReference>
<dbReference type="PANTHER" id="PTHR15337:SF11">
    <property type="entry name" value="THIOREDOXIN DOMAIN-CONTAINING PROTEIN"/>
    <property type="match status" value="1"/>
</dbReference>
<name>A0ABX1GSU0_9FLAO</name>
<dbReference type="Pfam" id="PF13899">
    <property type="entry name" value="Thioredoxin_7"/>
    <property type="match status" value="1"/>
</dbReference>
<dbReference type="SUPFAM" id="SSF52833">
    <property type="entry name" value="Thioredoxin-like"/>
    <property type="match status" value="1"/>
</dbReference>
<evidence type="ECO:0000256" key="1">
    <source>
        <dbReference type="ARBA" id="ARBA00022729"/>
    </source>
</evidence>
<dbReference type="Proteomes" id="UP000718451">
    <property type="component" value="Unassembled WGS sequence"/>
</dbReference>
<feature type="chain" id="PRO_5045382156" evidence="2">
    <location>
        <begin position="20"/>
        <end position="145"/>
    </location>
</feature>
<evidence type="ECO:0000313" key="4">
    <source>
        <dbReference type="Proteomes" id="UP000718451"/>
    </source>
</evidence>
<protein>
    <submittedName>
        <fullName evidence="3">Thioredoxin family protein</fullName>
    </submittedName>
</protein>
<dbReference type="RefSeq" id="WP_168553173.1">
    <property type="nucleotide sequence ID" value="NZ_JAAWWL010000002.1"/>
</dbReference>
<keyword evidence="4" id="KW-1185">Reference proteome</keyword>
<gene>
    <name evidence="3" type="ORF">HCU67_13765</name>
</gene>
<organism evidence="3 4">
    <name type="scientific">Croceivirga thetidis</name>
    <dbReference type="NCBI Taxonomy" id="2721623"/>
    <lineage>
        <taxon>Bacteria</taxon>
        <taxon>Pseudomonadati</taxon>
        <taxon>Bacteroidota</taxon>
        <taxon>Flavobacteriia</taxon>
        <taxon>Flavobacteriales</taxon>
        <taxon>Flavobacteriaceae</taxon>
        <taxon>Croceivirga</taxon>
    </lineage>
</organism>
<accession>A0ABX1GSU0</accession>
<dbReference type="EMBL" id="JAAWWL010000002">
    <property type="protein sequence ID" value="NKI33020.1"/>
    <property type="molecule type" value="Genomic_DNA"/>
</dbReference>
<keyword evidence="1 2" id="KW-0732">Signal</keyword>
<dbReference type="InterPro" id="IPR036249">
    <property type="entry name" value="Thioredoxin-like_sf"/>
</dbReference>
<evidence type="ECO:0000256" key="2">
    <source>
        <dbReference type="SAM" id="SignalP"/>
    </source>
</evidence>
<proteinExistence type="predicted"/>
<evidence type="ECO:0000313" key="3">
    <source>
        <dbReference type="EMBL" id="NKI33020.1"/>
    </source>
</evidence>